<sequence length="242" mass="25379">MISGRSLVRRAEGDVIAGRSGAGEGAGGVVVGVAVGRRACALEHLRVVGRAAHRRRAVLPGAAVARAAVGDARALARYDAAAGRCDDAEVPGAHGVYVARASRGAAVAAAARGRHAHRHVEAVDEADVVEVRPAAARRGERDLDERDRRRRPAALARDVARAAVGRGAGEAPGGGVGHAARARPQRAGPCPRRRRVHAGRGGRRQVEARPRERRRAGAVERAHPHRVLAGVGEDERRRSIHA</sequence>
<feature type="region of interest" description="Disordered" evidence="1">
    <location>
        <begin position="164"/>
        <end position="242"/>
    </location>
</feature>
<evidence type="ECO:0000313" key="2">
    <source>
        <dbReference type="EMBL" id="ACN36187.1"/>
    </source>
</evidence>
<feature type="compositionally biased region" description="Basic and acidic residues" evidence="1">
    <location>
        <begin position="233"/>
        <end position="242"/>
    </location>
</feature>
<protein>
    <submittedName>
        <fullName evidence="2">Uncharacterized protein</fullName>
    </submittedName>
</protein>
<accession>C0PLX1</accession>
<reference evidence="2" key="2">
    <citation type="submission" date="2012-06" db="EMBL/GenBank/DDBJ databases">
        <authorList>
            <person name="Yu Y."/>
            <person name="Currie J."/>
            <person name="Lomeli R."/>
            <person name="Angelova A."/>
            <person name="Collura K."/>
            <person name="Wissotski M."/>
            <person name="Campos D."/>
            <person name="Kudrna D."/>
            <person name="Golser W."/>
            <person name="Ashely E."/>
            <person name="Descour A."/>
            <person name="Fernandes J."/>
            <person name="Soderlund C."/>
            <person name="Walbot V."/>
        </authorList>
    </citation>
    <scope>NUCLEOTIDE SEQUENCE</scope>
    <source>
        <strain evidence="2">B73</strain>
    </source>
</reference>
<evidence type="ECO:0000256" key="1">
    <source>
        <dbReference type="SAM" id="MobiDB-lite"/>
    </source>
</evidence>
<organism evidence="2">
    <name type="scientific">Zea mays</name>
    <name type="common">Maize</name>
    <dbReference type="NCBI Taxonomy" id="4577"/>
    <lineage>
        <taxon>Eukaryota</taxon>
        <taxon>Viridiplantae</taxon>
        <taxon>Streptophyta</taxon>
        <taxon>Embryophyta</taxon>
        <taxon>Tracheophyta</taxon>
        <taxon>Spermatophyta</taxon>
        <taxon>Magnoliopsida</taxon>
        <taxon>Liliopsida</taxon>
        <taxon>Poales</taxon>
        <taxon>Poaceae</taxon>
        <taxon>PACMAD clade</taxon>
        <taxon>Panicoideae</taxon>
        <taxon>Andropogonodae</taxon>
        <taxon>Andropogoneae</taxon>
        <taxon>Tripsacinae</taxon>
        <taxon>Zea</taxon>
    </lineage>
</organism>
<dbReference type="EMBL" id="BT069290">
    <property type="protein sequence ID" value="ACN36187.1"/>
    <property type="molecule type" value="mRNA"/>
</dbReference>
<dbReference type="AlphaFoldDB" id="C0PLX1"/>
<feature type="compositionally biased region" description="Basic residues" evidence="1">
    <location>
        <begin position="191"/>
        <end position="203"/>
    </location>
</feature>
<feature type="compositionally biased region" description="Basic and acidic residues" evidence="1">
    <location>
        <begin position="204"/>
        <end position="222"/>
    </location>
</feature>
<reference evidence="2" key="1">
    <citation type="journal article" date="2009" name="PLoS Genet.">
        <title>Sequencing, mapping, and analysis of 27,455 maize full-length cDNAs.</title>
        <authorList>
            <person name="Soderlund C."/>
            <person name="Descour A."/>
            <person name="Kudrna D."/>
            <person name="Bomhoff M."/>
            <person name="Boyd L."/>
            <person name="Currie J."/>
            <person name="Angelova A."/>
            <person name="Collura K."/>
            <person name="Wissotski M."/>
            <person name="Ashley E."/>
            <person name="Morrow D."/>
            <person name="Fernandes J."/>
            <person name="Walbot V."/>
            <person name="Yu Y."/>
        </authorList>
    </citation>
    <scope>NUCLEOTIDE SEQUENCE</scope>
    <source>
        <strain evidence="2">B73</strain>
    </source>
</reference>
<proteinExistence type="evidence at transcript level"/>
<name>C0PLX1_MAIZE</name>
<feature type="compositionally biased region" description="Gly residues" evidence="1">
    <location>
        <begin position="166"/>
        <end position="177"/>
    </location>
</feature>